<feature type="compositionally biased region" description="Basic and acidic residues" evidence="1">
    <location>
        <begin position="101"/>
        <end position="117"/>
    </location>
</feature>
<organism evidence="2 3">
    <name type="scientific">Trachipleistophora hominis</name>
    <name type="common">Microsporidian parasite</name>
    <dbReference type="NCBI Taxonomy" id="72359"/>
    <lineage>
        <taxon>Eukaryota</taxon>
        <taxon>Fungi</taxon>
        <taxon>Fungi incertae sedis</taxon>
        <taxon>Microsporidia</taxon>
        <taxon>Pleistophoridae</taxon>
        <taxon>Trachipleistophora</taxon>
    </lineage>
</organism>
<dbReference type="OMA" id="NIVVKMW"/>
<reference evidence="2 3" key="1">
    <citation type="journal article" date="2012" name="PLoS Pathog.">
        <title>The genome of the obligate intracellular parasite Trachipleistophora hominis: new insights into microsporidian genome dynamics and reductive evolution.</title>
        <authorList>
            <person name="Heinz E."/>
            <person name="Williams T.A."/>
            <person name="Nakjang S."/>
            <person name="Noel C.J."/>
            <person name="Swan D.C."/>
            <person name="Goldberg A.V."/>
            <person name="Harris S.R."/>
            <person name="Weinmaier T."/>
            <person name="Markert S."/>
            <person name="Becher D."/>
            <person name="Bernhardt J."/>
            <person name="Dagan T."/>
            <person name="Hacker C."/>
            <person name="Lucocq J.M."/>
            <person name="Schweder T."/>
            <person name="Rattei T."/>
            <person name="Hall N."/>
            <person name="Hirt R.P."/>
            <person name="Embley T.M."/>
        </authorList>
    </citation>
    <scope>NUCLEOTIDE SEQUENCE [LARGE SCALE GENOMIC DNA]</scope>
</reference>
<protein>
    <submittedName>
        <fullName evidence="2">Uncharacterized protein</fullName>
    </submittedName>
</protein>
<feature type="region of interest" description="Disordered" evidence="1">
    <location>
        <begin position="97"/>
        <end position="117"/>
    </location>
</feature>
<dbReference type="InParanoid" id="L7JY07"/>
<evidence type="ECO:0000313" key="3">
    <source>
        <dbReference type="Proteomes" id="UP000011185"/>
    </source>
</evidence>
<sequence>MSYLITSNIKQKEYLNQHNCYSMTEPPNELSTSINDEKCICKVLTRRFRLVDYTVKSITGNNIVVKMWAGKSQSGGGCGMKSCMNRKRDGMMEITDDIDNEEKREQSQHSGAEDMVKKEIEISTENKENIAEKGEVLKVNLDKHVC</sequence>
<evidence type="ECO:0000313" key="2">
    <source>
        <dbReference type="EMBL" id="ELQ75632.1"/>
    </source>
</evidence>
<proteinExistence type="predicted"/>
<dbReference type="Proteomes" id="UP000011185">
    <property type="component" value="Unassembled WGS sequence"/>
</dbReference>
<gene>
    <name evidence="2" type="ORF">THOM_1403</name>
</gene>
<dbReference type="AlphaFoldDB" id="L7JY07"/>
<dbReference type="VEuPathDB" id="MicrosporidiaDB:THOM_1403"/>
<dbReference type="OrthoDB" id="10401412at2759"/>
<dbReference type="EMBL" id="JH993937">
    <property type="protein sequence ID" value="ELQ75632.1"/>
    <property type="molecule type" value="Genomic_DNA"/>
</dbReference>
<accession>L7JY07</accession>
<keyword evidence="3" id="KW-1185">Reference proteome</keyword>
<dbReference type="HOGENOM" id="CLU_1778766_0_0_1"/>
<name>L7JY07_TRAHO</name>
<evidence type="ECO:0000256" key="1">
    <source>
        <dbReference type="SAM" id="MobiDB-lite"/>
    </source>
</evidence>